<dbReference type="Proteomes" id="UP000277577">
    <property type="component" value="Chromosome"/>
</dbReference>
<evidence type="ECO:0000313" key="4">
    <source>
        <dbReference type="Proteomes" id="UP000054921"/>
    </source>
</evidence>
<dbReference type="PATRIC" id="fig|28084.5.peg.1308"/>
<sequence>MGFKYVEYDLLSKYIRESIATELKRHKLDEKNLHQALISLSFSHPERAIQCKYLLKVLACLDKSTSHDKTLVLYAAAFYIRDQIFESYQGTVTSFFLSPENSTLYNQLTTSLNLDRENFPDSKNLLEMYEALSGFMHAHVYVGGDSSNGYLDKSKQVFSTQKIKNYKVETVLKDLVKKIACLKLEQIEKAKEQDLKASELGQIEKPKESQLKESDKKIRQNQGFFTPSEVSHPISDTATSKEYMEEVRELVSVQCN</sequence>
<feature type="region of interest" description="Disordered" evidence="1">
    <location>
        <begin position="206"/>
        <end position="239"/>
    </location>
</feature>
<organism evidence="2 4">
    <name type="scientific">Legionella cherrii</name>
    <dbReference type="NCBI Taxonomy" id="28084"/>
    <lineage>
        <taxon>Bacteria</taxon>
        <taxon>Pseudomonadati</taxon>
        <taxon>Pseudomonadota</taxon>
        <taxon>Gammaproteobacteria</taxon>
        <taxon>Legionellales</taxon>
        <taxon>Legionellaceae</taxon>
        <taxon>Legionella</taxon>
    </lineage>
</organism>
<keyword evidence="5" id="KW-1185">Reference proteome</keyword>
<proteinExistence type="predicted"/>
<reference evidence="3 5" key="2">
    <citation type="submission" date="2018-12" db="EMBL/GenBank/DDBJ databases">
        <authorList>
            <consortium name="Pathogen Informatics"/>
        </authorList>
    </citation>
    <scope>NUCLEOTIDE SEQUENCE [LARGE SCALE GENOMIC DNA]</scope>
    <source>
        <strain evidence="3 5">NCTC11976</strain>
    </source>
</reference>
<protein>
    <submittedName>
        <fullName evidence="2">Dot/Icm T4SS effector</fullName>
    </submittedName>
</protein>
<evidence type="ECO:0000313" key="5">
    <source>
        <dbReference type="Proteomes" id="UP000277577"/>
    </source>
</evidence>
<dbReference type="RefSeq" id="WP_028382017.1">
    <property type="nucleotide sequence ID" value="NZ_CAAAIT010000002.1"/>
</dbReference>
<dbReference type="OrthoDB" id="5650225at2"/>
<name>A0A0W0S6J5_9GAMM</name>
<dbReference type="InterPro" id="IPR044887">
    <property type="entry name" value="SoDot-IcmSS_sf"/>
</dbReference>
<dbReference type="Gene3D" id="6.10.280.170">
    <property type="entry name" value="Substrate of the Dot/Icm secretion system"/>
    <property type="match status" value="1"/>
</dbReference>
<dbReference type="EMBL" id="LNXW01000013">
    <property type="protein sequence ID" value="KTC79180.1"/>
    <property type="molecule type" value="Genomic_DNA"/>
</dbReference>
<dbReference type="EMBL" id="LR134173">
    <property type="protein sequence ID" value="VEB36725.1"/>
    <property type="molecule type" value="Genomic_DNA"/>
</dbReference>
<reference evidence="2 4" key="1">
    <citation type="submission" date="2015-11" db="EMBL/GenBank/DDBJ databases">
        <title>Genomic analysis of 38 Legionella species identifies large and diverse effector repertoires.</title>
        <authorList>
            <person name="Burstein D."/>
            <person name="Amaro F."/>
            <person name="Zusman T."/>
            <person name="Lifshitz Z."/>
            <person name="Cohen O."/>
            <person name="Gilbert J.A."/>
            <person name="Pupko T."/>
            <person name="Shuman H.A."/>
            <person name="Segal G."/>
        </authorList>
    </citation>
    <scope>NUCLEOTIDE SEQUENCE [LARGE SCALE GENOMIC DNA]</scope>
    <source>
        <strain evidence="2 4">ORW</strain>
    </source>
</reference>
<dbReference type="Pfam" id="PF16848">
    <property type="entry name" value="SoDot-IcmSS"/>
    <property type="match status" value="1"/>
</dbReference>
<dbReference type="InterPro" id="IPR031758">
    <property type="entry name" value="SoDot-IcmSS"/>
</dbReference>
<dbReference type="Gene3D" id="1.20.1440.330">
    <property type="match status" value="1"/>
</dbReference>
<feature type="compositionally biased region" description="Basic and acidic residues" evidence="1">
    <location>
        <begin position="206"/>
        <end position="218"/>
    </location>
</feature>
<gene>
    <name evidence="2" type="ORF">Lche_1200</name>
    <name evidence="3" type="ORF">NCTC11976_01854</name>
</gene>
<evidence type="ECO:0000313" key="2">
    <source>
        <dbReference type="EMBL" id="KTC79180.1"/>
    </source>
</evidence>
<feature type="compositionally biased region" description="Polar residues" evidence="1">
    <location>
        <begin position="220"/>
        <end position="239"/>
    </location>
</feature>
<evidence type="ECO:0000313" key="3">
    <source>
        <dbReference type="EMBL" id="VEB36725.1"/>
    </source>
</evidence>
<dbReference type="AlphaFoldDB" id="A0A0W0S6J5"/>
<accession>A0A0W0S6J5</accession>
<dbReference type="Proteomes" id="UP000054921">
    <property type="component" value="Unassembled WGS sequence"/>
</dbReference>
<evidence type="ECO:0000256" key="1">
    <source>
        <dbReference type="SAM" id="MobiDB-lite"/>
    </source>
</evidence>